<organism evidence="14 15">
    <name type="scientific">Geodia barretti</name>
    <name type="common">Barrett's horny sponge</name>
    <dbReference type="NCBI Taxonomy" id="519541"/>
    <lineage>
        <taxon>Eukaryota</taxon>
        <taxon>Metazoa</taxon>
        <taxon>Porifera</taxon>
        <taxon>Demospongiae</taxon>
        <taxon>Heteroscleromorpha</taxon>
        <taxon>Tetractinellida</taxon>
        <taxon>Astrophorina</taxon>
        <taxon>Geodiidae</taxon>
        <taxon>Geodia</taxon>
    </lineage>
</organism>
<feature type="compositionally biased region" description="Polar residues" evidence="10">
    <location>
        <begin position="1070"/>
        <end position="1084"/>
    </location>
</feature>
<dbReference type="GO" id="GO:0005886">
    <property type="term" value="C:plasma membrane"/>
    <property type="evidence" value="ECO:0007669"/>
    <property type="project" value="TreeGrafter"/>
</dbReference>
<dbReference type="InterPro" id="IPR010926">
    <property type="entry name" value="Myosin_TH1"/>
</dbReference>
<keyword evidence="15" id="KW-1185">Reference proteome</keyword>
<dbReference type="FunFam" id="3.40.850.10:FF:000101">
    <property type="entry name" value="Slow myosin heavy chain 2"/>
    <property type="match status" value="1"/>
</dbReference>
<dbReference type="PROSITE" id="PS51757">
    <property type="entry name" value="TH1"/>
    <property type="match status" value="1"/>
</dbReference>
<evidence type="ECO:0000256" key="8">
    <source>
        <dbReference type="PROSITE-ProRule" id="PRU00192"/>
    </source>
</evidence>
<keyword evidence="2 8" id="KW-0728">SH3 domain</keyword>
<dbReference type="PANTHER" id="PTHR13140">
    <property type="entry name" value="MYOSIN"/>
    <property type="match status" value="1"/>
</dbReference>
<feature type="domain" description="Myosin motor" evidence="12">
    <location>
        <begin position="476"/>
        <end position="574"/>
    </location>
</feature>
<evidence type="ECO:0000259" key="12">
    <source>
        <dbReference type="PROSITE" id="PS51456"/>
    </source>
</evidence>
<dbReference type="PANTHER" id="PTHR13140:SF729">
    <property type="entry name" value="UNCONVENTIONAL MYOSIN-IE"/>
    <property type="match status" value="1"/>
</dbReference>
<name>A0AA35WAI3_GEOBA</name>
<dbReference type="GO" id="GO:0016459">
    <property type="term" value="C:myosin complex"/>
    <property type="evidence" value="ECO:0007669"/>
    <property type="project" value="UniProtKB-KW"/>
</dbReference>
<evidence type="ECO:0000256" key="5">
    <source>
        <dbReference type="ARBA" id="ARBA00023123"/>
    </source>
</evidence>
<feature type="binding site" evidence="9">
    <location>
        <begin position="106"/>
        <end position="113"/>
    </location>
    <ligand>
        <name>ATP</name>
        <dbReference type="ChEBI" id="CHEBI:30616"/>
    </ligand>
</feature>
<dbReference type="Pfam" id="PF00063">
    <property type="entry name" value="Myosin_head"/>
    <property type="match status" value="3"/>
</dbReference>
<evidence type="ECO:0000256" key="2">
    <source>
        <dbReference type="ARBA" id="ARBA00022443"/>
    </source>
</evidence>
<feature type="region of interest" description="Disordered" evidence="10">
    <location>
        <begin position="1063"/>
        <end position="1086"/>
    </location>
</feature>
<dbReference type="PRINTS" id="PR00193">
    <property type="entry name" value="MYOSINHEAVY"/>
</dbReference>
<evidence type="ECO:0000256" key="4">
    <source>
        <dbReference type="ARBA" id="ARBA00022840"/>
    </source>
</evidence>
<dbReference type="InterPro" id="IPR001452">
    <property type="entry name" value="SH3_domain"/>
</dbReference>
<comment type="caution">
    <text evidence="9">Lacks conserved residue(s) required for the propagation of feature annotation.</text>
</comment>
<evidence type="ECO:0000259" key="11">
    <source>
        <dbReference type="PROSITE" id="PS50002"/>
    </source>
</evidence>
<reference evidence="14" key="1">
    <citation type="submission" date="2023-03" db="EMBL/GenBank/DDBJ databases">
        <authorList>
            <person name="Steffen K."/>
            <person name="Cardenas P."/>
        </authorList>
    </citation>
    <scope>NUCLEOTIDE SEQUENCE</scope>
</reference>
<keyword evidence="5 9" id="KW-0518">Myosin</keyword>
<dbReference type="GO" id="GO:0000146">
    <property type="term" value="F:microfilament motor activity"/>
    <property type="evidence" value="ECO:0007669"/>
    <property type="project" value="TreeGrafter"/>
</dbReference>
<dbReference type="SMART" id="SM00242">
    <property type="entry name" value="MYSc"/>
    <property type="match status" value="1"/>
</dbReference>
<gene>
    <name evidence="14" type="ORF">GBAR_LOCUS4570</name>
</gene>
<dbReference type="Gene3D" id="1.20.5.4820">
    <property type="match status" value="1"/>
</dbReference>
<proteinExistence type="inferred from homology"/>
<protein>
    <submittedName>
        <fullName evidence="14">Unconventional myosin-Ie</fullName>
    </submittedName>
</protein>
<dbReference type="InterPro" id="IPR036028">
    <property type="entry name" value="SH3-like_dom_sf"/>
</dbReference>
<dbReference type="InterPro" id="IPR027417">
    <property type="entry name" value="P-loop_NTPase"/>
</dbReference>
<feature type="compositionally biased region" description="Polar residues" evidence="10">
    <location>
        <begin position="840"/>
        <end position="869"/>
    </location>
</feature>
<evidence type="ECO:0000259" key="13">
    <source>
        <dbReference type="PROSITE" id="PS51757"/>
    </source>
</evidence>
<evidence type="ECO:0000256" key="6">
    <source>
        <dbReference type="ARBA" id="ARBA00023175"/>
    </source>
</evidence>
<feature type="region of interest" description="Disordered" evidence="10">
    <location>
        <begin position="771"/>
        <end position="790"/>
    </location>
</feature>
<dbReference type="GO" id="GO:0006897">
    <property type="term" value="P:endocytosis"/>
    <property type="evidence" value="ECO:0007669"/>
    <property type="project" value="TreeGrafter"/>
</dbReference>
<feature type="domain" description="SH3" evidence="11">
    <location>
        <begin position="922"/>
        <end position="984"/>
    </location>
</feature>
<keyword evidence="6 9" id="KW-0505">Motor protein</keyword>
<keyword evidence="7 9" id="KW-0009">Actin-binding</keyword>
<evidence type="ECO:0000256" key="3">
    <source>
        <dbReference type="ARBA" id="ARBA00022741"/>
    </source>
</evidence>
<evidence type="ECO:0000256" key="7">
    <source>
        <dbReference type="ARBA" id="ARBA00023203"/>
    </source>
</evidence>
<sequence length="1385" mass="156104">MAYHWQSRSKKASGVEDMVLLVKIQESAIVENLKKRYLDDLIFTYIGPVLISVNPFKQMPYFTDKEVEIYQCAASYENPPHIWALSDNMYRNMLIENENQCVIISGESGAGKTVAAKFIMQYIAKVSGGGPNVSSFHIVHGIINSFCLLLLHHSSLSSPPPPTRPSQPLSSPSPQRVKAVILESNPLLESFGNAKTVRNNNSSRFHAMEVMDITPDTQTDILNIVAGILHLGNISFTEEGNYAIPEDDGFLQFPAYLLGVEADSLRDKLTGRVVESKWGSKSEIIQMKLNVEQATYTRDALSKSLYARLFDWLVQTINKAMQKHKEELTVGVLDIYGFEIFMKNGFEQFCINFVNEKLQQIFIQLTLKAEQEEYVQEGIKWVPIDYFNNRIVCELIESKRPPGIFAVLDDICFQMHGQSEGADGKLLEKLTQVQLPGNEHYVGFAAGFTIQHYAWEVLSSVPCSLMTLKLTRKEDLPLSAVKSEVKHQVEYLGLKENIRVRRAGFAYRRDFNKFLRRYALLTPETYPHWRGTVVEGIKHLMQAVNMEPDQWQLGKTKVFIKSPESLFLLEELRERKYDGFARKIQKAWRRYKSDQFFFELKQKASDILLNKKERKRLSINRNFVGDYLGFIDNPSLRALVGKRERIEFSQTVTKYDRRFKTQKRDLLLSPSHVYLIGREKIKKGPMKGQFVEVIKRKIPLDQVRGASLSPYQDDFVVLHVVNDYDSVMETPLKTEFLTLLAEKFKSLTQGTLQVSFDRRLTFTVKKEGFGGGGTRQLQFSNSGQGDAAFIKPSGKTLNVAVGPGLPPSTKPSHERPGKSRGGGGGRGKGRSPARAAPHNAYSSPAKSAYKQPSQGVRRTSGRGSFTNRGHQPKLNPKGARNKARTGSSSDYSKADFMKTPQGGGTRPPPKARTKKPPPAPKPNLPLCKAIYDYDATDTDELTFKEGDIIEITKEGITELRAFEVVDRLRAAGLSSAKWRGLGQRLTPAADLKAIGADFSTSDECLQEVVDEFLRNGDDLSWEALAKAVAECSGGGRNIARKLLTSVGKDPDELELLRVPSENDVECQGPRNENQQQNSTNSGAGDTTMDAKEVFEEIKEAKKKAFALGLKLNLPATTRKRINSEIRSPDDRLLKTLEEYMKLMNPKPSWEGIATALNDKFVGLPELANRIRETHCSDRKVVLNYENLRSSFAQLIRRICVAIEGRGIDVDSVVDAIRGLVRGERDKAYFMEFTDHLRESRSVPALFDRLCCNWDYLHPEIYHPLVRELSLTGDVEQAAKDYHEMLVAFVDQTPLAAFCRIPDIEVEKEGDPPPGFVKHVKKLNWEPPPKYLRDVENLRRKFARKCNLQSCAVTIVDLKMKCMNIEVKKEGDCSGIIATTNVPQQL</sequence>
<dbReference type="Pfam" id="PF06017">
    <property type="entry name" value="Myosin_TH1"/>
    <property type="match status" value="1"/>
</dbReference>
<dbReference type="Pfam" id="PF00018">
    <property type="entry name" value="SH3_1"/>
    <property type="match status" value="1"/>
</dbReference>
<feature type="region of interest" description="Disordered" evidence="10">
    <location>
        <begin position="798"/>
        <end position="925"/>
    </location>
</feature>
<dbReference type="Gene3D" id="1.20.58.530">
    <property type="match status" value="1"/>
</dbReference>
<keyword evidence="3 9" id="KW-0547">Nucleotide-binding</keyword>
<feature type="domain" description="Myosin motor" evidence="12">
    <location>
        <begin position="13"/>
        <end position="457"/>
    </location>
</feature>
<dbReference type="GO" id="GO:0007015">
    <property type="term" value="P:actin filament organization"/>
    <property type="evidence" value="ECO:0007669"/>
    <property type="project" value="TreeGrafter"/>
</dbReference>
<comment type="similarity">
    <text evidence="1 9">Belongs to the TRAFAC class myosin-kinesin ATPase superfamily. Myosin family.</text>
</comment>
<dbReference type="Gene3D" id="2.30.30.40">
    <property type="entry name" value="SH3 Domains"/>
    <property type="match status" value="1"/>
</dbReference>
<evidence type="ECO:0000256" key="1">
    <source>
        <dbReference type="ARBA" id="ARBA00008314"/>
    </source>
</evidence>
<dbReference type="GO" id="GO:0005524">
    <property type="term" value="F:ATP binding"/>
    <property type="evidence" value="ECO:0007669"/>
    <property type="project" value="UniProtKB-UniRule"/>
</dbReference>
<dbReference type="EMBL" id="CASHTH010000662">
    <property type="protein sequence ID" value="CAI8006147.1"/>
    <property type="molecule type" value="Genomic_DNA"/>
</dbReference>
<dbReference type="SUPFAM" id="SSF50044">
    <property type="entry name" value="SH3-domain"/>
    <property type="match status" value="1"/>
</dbReference>
<evidence type="ECO:0000256" key="10">
    <source>
        <dbReference type="SAM" id="MobiDB-lite"/>
    </source>
</evidence>
<dbReference type="Gene3D" id="1.20.120.720">
    <property type="entry name" value="Myosin VI head, motor domain, U50 subdomain"/>
    <property type="match status" value="1"/>
</dbReference>
<dbReference type="InterPro" id="IPR036961">
    <property type="entry name" value="Kinesin_motor_dom_sf"/>
</dbReference>
<evidence type="ECO:0000313" key="15">
    <source>
        <dbReference type="Proteomes" id="UP001174909"/>
    </source>
</evidence>
<dbReference type="PROSITE" id="PS50002">
    <property type="entry name" value="SH3"/>
    <property type="match status" value="1"/>
</dbReference>
<dbReference type="FunFam" id="1.20.5.4820:FF:000004">
    <property type="entry name" value="Myosin IE"/>
    <property type="match status" value="1"/>
</dbReference>
<feature type="domain" description="TH1" evidence="13">
    <location>
        <begin position="612"/>
        <end position="803"/>
    </location>
</feature>
<evidence type="ECO:0000313" key="14">
    <source>
        <dbReference type="EMBL" id="CAI8006147.1"/>
    </source>
</evidence>
<evidence type="ECO:0000256" key="9">
    <source>
        <dbReference type="PROSITE-ProRule" id="PRU00782"/>
    </source>
</evidence>
<keyword evidence="4 9" id="KW-0067">ATP-binding</keyword>
<dbReference type="Proteomes" id="UP001174909">
    <property type="component" value="Unassembled WGS sequence"/>
</dbReference>
<dbReference type="Gene3D" id="3.40.850.10">
    <property type="entry name" value="Kinesin motor domain"/>
    <property type="match status" value="1"/>
</dbReference>
<accession>A0AA35WAI3</accession>
<dbReference type="GO" id="GO:0005902">
    <property type="term" value="C:microvillus"/>
    <property type="evidence" value="ECO:0007669"/>
    <property type="project" value="TreeGrafter"/>
</dbReference>
<comment type="caution">
    <text evidence="14">The sequence shown here is derived from an EMBL/GenBank/DDBJ whole genome shotgun (WGS) entry which is preliminary data.</text>
</comment>
<dbReference type="GO" id="GO:0051015">
    <property type="term" value="F:actin filament binding"/>
    <property type="evidence" value="ECO:0007669"/>
    <property type="project" value="TreeGrafter"/>
</dbReference>
<dbReference type="SUPFAM" id="SSF52540">
    <property type="entry name" value="P-loop containing nucleoside triphosphate hydrolases"/>
    <property type="match status" value="1"/>
</dbReference>
<dbReference type="GO" id="GO:0005737">
    <property type="term" value="C:cytoplasm"/>
    <property type="evidence" value="ECO:0007669"/>
    <property type="project" value="TreeGrafter"/>
</dbReference>
<dbReference type="PROSITE" id="PS51456">
    <property type="entry name" value="MYOSIN_MOTOR"/>
    <property type="match status" value="2"/>
</dbReference>
<feature type="compositionally biased region" description="Polar residues" evidence="10">
    <location>
        <begin position="775"/>
        <end position="784"/>
    </location>
</feature>
<dbReference type="InterPro" id="IPR001609">
    <property type="entry name" value="Myosin_head_motor_dom-like"/>
</dbReference>